<feature type="region of interest" description="Disordered" evidence="2">
    <location>
        <begin position="118"/>
        <end position="166"/>
    </location>
</feature>
<feature type="compositionally biased region" description="Basic and acidic residues" evidence="2">
    <location>
        <begin position="140"/>
        <end position="158"/>
    </location>
</feature>
<organism evidence="3 4">
    <name type="scientific">Toxoplasma gondii COUG</name>
    <dbReference type="NCBI Taxonomy" id="1074873"/>
    <lineage>
        <taxon>Eukaryota</taxon>
        <taxon>Sar</taxon>
        <taxon>Alveolata</taxon>
        <taxon>Apicomplexa</taxon>
        <taxon>Conoidasida</taxon>
        <taxon>Coccidia</taxon>
        <taxon>Eucoccidiorida</taxon>
        <taxon>Eimeriorina</taxon>
        <taxon>Sarcocystidae</taxon>
        <taxon>Toxoplasma</taxon>
    </lineage>
</organism>
<keyword evidence="1" id="KW-0175">Coiled coil</keyword>
<dbReference type="VEuPathDB" id="ToxoDB:TGCOUG_204380B"/>
<sequence>MEKGNRRKGSREKKGEQRKQTDPSFLFLSYCALARRSKLQKQELHVLSATNQALLHAAQEQQEVLRRQRELDAEKRRDAQNLFEKKINLCIAQAAQQQREYQRHIALLDQQLRRRTAESSASAYKQRATGAENGEEEQKDESRKETDENRREREERKACSSSLPAAHAVPQTSYATLLQQADEALELQLRLLRENVNLREKLQKPAAPEREVYVHPTRERLAACPARDEREHIEAEAMLAALGAELDTLSRDVEGEIEARVAEACESLSLETCPL</sequence>
<proteinExistence type="predicted"/>
<feature type="compositionally biased region" description="Basic residues" evidence="2">
    <location>
        <begin position="1"/>
        <end position="11"/>
    </location>
</feature>
<evidence type="ECO:0000313" key="3">
    <source>
        <dbReference type="EMBL" id="PIL99521.1"/>
    </source>
</evidence>
<dbReference type="Proteomes" id="UP000236343">
    <property type="component" value="Unassembled WGS sequence"/>
</dbReference>
<evidence type="ECO:0000256" key="1">
    <source>
        <dbReference type="SAM" id="Coils"/>
    </source>
</evidence>
<evidence type="ECO:0000313" key="4">
    <source>
        <dbReference type="Proteomes" id="UP000236343"/>
    </source>
</evidence>
<comment type="caution">
    <text evidence="3">The sequence shown here is derived from an EMBL/GenBank/DDBJ whole genome shotgun (WGS) entry which is preliminary data.</text>
</comment>
<accession>A0A2G8XX15</accession>
<dbReference type="EMBL" id="AGQR02002290">
    <property type="protein sequence ID" value="PIL99521.1"/>
    <property type="molecule type" value="Genomic_DNA"/>
</dbReference>
<evidence type="ECO:0000256" key="2">
    <source>
        <dbReference type="SAM" id="MobiDB-lite"/>
    </source>
</evidence>
<protein>
    <submittedName>
        <fullName evidence="3">Uncharacterized protein</fullName>
    </submittedName>
</protein>
<gene>
    <name evidence="3" type="ORF">TGCOUG_204380B</name>
</gene>
<name>A0A2G8XX15_TOXGO</name>
<feature type="region of interest" description="Disordered" evidence="2">
    <location>
        <begin position="1"/>
        <end position="20"/>
    </location>
</feature>
<feature type="coiled-coil region" evidence="1">
    <location>
        <begin position="57"/>
        <end position="111"/>
    </location>
</feature>
<dbReference type="AlphaFoldDB" id="A0A2G8XX15"/>
<reference evidence="3 4" key="1">
    <citation type="journal article" date="2016" name="Nat. Commun.">
        <title>Local admixture of amplified and diversified secreted pathogenesis determinants shapes mosaic Toxoplasma gondii genomes.</title>
        <authorList>
            <person name="Lorenzi H."/>
            <person name="Khan A."/>
            <person name="Behnke M.S."/>
            <person name="Namasivayam S."/>
            <person name="Swapna L.S."/>
            <person name="Hadjithomas M."/>
            <person name="Karamycheva S."/>
            <person name="Pinney D."/>
            <person name="Brunk B.P."/>
            <person name="Ajioka J.W."/>
            <person name="Ajzenberg D."/>
            <person name="Boothroyd J.C."/>
            <person name="Boyle J.P."/>
            <person name="Darde M.L."/>
            <person name="Diaz-Miranda M.A."/>
            <person name="Dubey J.P."/>
            <person name="Fritz H.M."/>
            <person name="Gennari S.M."/>
            <person name="Gregory B.D."/>
            <person name="Kim K."/>
            <person name="Saeij J.P."/>
            <person name="Su C."/>
            <person name="White M.W."/>
            <person name="Zhu X.Q."/>
            <person name="Howe D.K."/>
            <person name="Rosenthal B.M."/>
            <person name="Grigg M.E."/>
            <person name="Parkinson J."/>
            <person name="Liu L."/>
            <person name="Kissinger J.C."/>
            <person name="Roos D.S."/>
            <person name="Sibley L.D."/>
        </authorList>
    </citation>
    <scope>NUCLEOTIDE SEQUENCE [LARGE SCALE GENOMIC DNA]</scope>
    <source>
        <strain evidence="3 4">COUG</strain>
    </source>
</reference>